<feature type="transmembrane region" description="Helical" evidence="6">
    <location>
        <begin position="684"/>
        <end position="704"/>
    </location>
</feature>
<dbReference type="Pfam" id="PF03176">
    <property type="entry name" value="MMPL"/>
    <property type="match status" value="2"/>
</dbReference>
<dbReference type="OrthoDB" id="9803035at2"/>
<feature type="transmembrane region" description="Helical" evidence="6">
    <location>
        <begin position="751"/>
        <end position="769"/>
    </location>
</feature>
<dbReference type="InterPro" id="IPR002123">
    <property type="entry name" value="Plipid/glycerol_acylTrfase"/>
</dbReference>
<name>A0A1E5TE40_9FLAO</name>
<dbReference type="RefSeq" id="WP_069829070.1">
    <property type="nucleotide sequence ID" value="NZ_MDJD01000007.1"/>
</dbReference>
<keyword evidence="4 6" id="KW-1133">Transmembrane helix</keyword>
<dbReference type="CDD" id="cd07989">
    <property type="entry name" value="LPLAT_AGPAT-like"/>
    <property type="match status" value="1"/>
</dbReference>
<dbReference type="AlphaFoldDB" id="A0A1E5TE40"/>
<evidence type="ECO:0000256" key="3">
    <source>
        <dbReference type="ARBA" id="ARBA00022692"/>
    </source>
</evidence>
<evidence type="ECO:0000256" key="6">
    <source>
        <dbReference type="SAM" id="Phobius"/>
    </source>
</evidence>
<keyword evidence="8" id="KW-0808">Transferase</keyword>
<evidence type="ECO:0000313" key="8">
    <source>
        <dbReference type="EMBL" id="OEK09635.1"/>
    </source>
</evidence>
<proteinExistence type="predicted"/>
<dbReference type="SUPFAM" id="SSF82866">
    <property type="entry name" value="Multidrug efflux transporter AcrB transmembrane domain"/>
    <property type="match status" value="2"/>
</dbReference>
<dbReference type="GO" id="GO:0016746">
    <property type="term" value="F:acyltransferase activity"/>
    <property type="evidence" value="ECO:0007669"/>
    <property type="project" value="UniProtKB-KW"/>
</dbReference>
<protein>
    <submittedName>
        <fullName evidence="8">Glycerol acyltransferase</fullName>
    </submittedName>
</protein>
<sequence length="1226" mass="138535">MDRVFYNIYKKIVAKKLLSFIALLLLILSLVYVASKIEFEEDITKLIPSNDKTSEAQKVLKTVNFADKIIVNITKKPDGSVDDITQYASQLMDSINITSSKYVKQIQGKIEDEDILETLDFVYKNLPLFLDESDYKIIENKIGKDSIDAITNNNYKTLVSPSGFIAKESILKDPLGLSFIALKKLQQLGFGDDFTFHNGFLISKDKNHVLLFITPTLGSSETAENAKFAENLYKINAQLNNTFKNRAQSEYFGGVLIAVANAKQIKQDIQLTVSIAMSILLIILIVFYKKLSIPIVLFVPTLFGGLLAVALLYLIRVKISAISLGIGSVLLGVTLDYSLHILTHIRSNNNVKALYKEVTKPLLMSSITTALAFLCLLFLNSQALQDLGVFASISVLGASIFALFFIPLVYKDSAKKTNKHTLIDNFAGFQFHKKKWGFIILIIAFGISFFTYNTVVFNKDITKLNYEPQHLKEAQIRLDALTNIASKSVYLVAYETSEKDALQVNDAIYKKLQGLKTENQIINFSSIGTLINSEKSQKQSIAKWNEFWDNETIANTKNNLIESGSAFGFKPNTFHSFYTLLNTGFKPLKTEDYKTLKTISTEDYITSKNNFTTVTTLVKVQDENTQKLIDTFKNNPQTLVIDRRQMNETFLGNLKNDFNSLVIYSLAVVLLLLFIFYRSFSLTLVTSIPIALTWLLTIGIMGLFHIEFNIFNIIISTFIFGLGIDYSIFITNGLLHEYKTGEKALVTHKTSIILSVITTILGVGVLIFAKHPALYSISLVSIIGILSALIISFTLQPLLFKLFIGSKTKRPTSLRLLIHSILSFGYFGLGGLLISLFSVTLLKMLPVSKKAKMKWFHKTVSKYMKSVLYTNPFLKKNVINLSNETFEKPSIIIANHTSFLDILAVGMLHPKIIFLVSDWVYNSPVFGKAVQAAGFYPVSSGIEKGVSHLQEKVNQGYSLMAFPEGTRALTNKMKRFHKGAFYLAEKLNLDIIPVLIHGNSEVNPKGSFLIRNGSLTVKILERISIENKSYGESYKQRTKNISADFKQQFNDLRQDIEHDTYFHEIVLDDYKYKGDALYKTVKKDLKTYKETYSTILNTIDKKDTILHLSKDYGQLDFLLSLNAIDRKIISYIEDVAVNMILQNSFITNKHNRINFENTIDEALKNHANVLIININGISLEQINNILNSHISLLILLKESRNLYSETINDLGFKTYYENENLIIFKR</sequence>
<comment type="subcellular location">
    <subcellularLocation>
        <location evidence="1">Cell membrane</location>
        <topology evidence="1">Multi-pass membrane protein</topology>
    </subcellularLocation>
</comment>
<feature type="transmembrane region" description="Helical" evidence="6">
    <location>
        <begin position="321"/>
        <end position="342"/>
    </location>
</feature>
<dbReference type="Proteomes" id="UP000095713">
    <property type="component" value="Unassembled WGS sequence"/>
</dbReference>
<accession>A0A1E5TE40</accession>
<keyword evidence="8" id="KW-0012">Acyltransferase</keyword>
<dbReference type="GO" id="GO:0005886">
    <property type="term" value="C:plasma membrane"/>
    <property type="evidence" value="ECO:0007669"/>
    <property type="project" value="UniProtKB-SubCell"/>
</dbReference>
<feature type="transmembrane region" description="Helical" evidence="6">
    <location>
        <begin position="269"/>
        <end position="288"/>
    </location>
</feature>
<keyword evidence="2" id="KW-1003">Cell membrane</keyword>
<feature type="transmembrane region" description="Helical" evidence="6">
    <location>
        <begin position="436"/>
        <end position="455"/>
    </location>
</feature>
<dbReference type="EMBL" id="MDJD01000007">
    <property type="protein sequence ID" value="OEK09635.1"/>
    <property type="molecule type" value="Genomic_DNA"/>
</dbReference>
<dbReference type="InterPro" id="IPR004869">
    <property type="entry name" value="MMPL_dom"/>
</dbReference>
<evidence type="ECO:0000256" key="1">
    <source>
        <dbReference type="ARBA" id="ARBA00004651"/>
    </source>
</evidence>
<dbReference type="Pfam" id="PF01553">
    <property type="entry name" value="Acyltransferase"/>
    <property type="match status" value="1"/>
</dbReference>
<feature type="transmembrane region" description="Helical" evidence="6">
    <location>
        <begin position="816"/>
        <end position="842"/>
    </location>
</feature>
<comment type="caution">
    <text evidence="8">The sequence shown here is derived from an EMBL/GenBank/DDBJ whole genome shotgun (WGS) entry which is preliminary data.</text>
</comment>
<feature type="transmembrane region" description="Helical" evidence="6">
    <location>
        <begin position="710"/>
        <end position="730"/>
    </location>
</feature>
<dbReference type="SUPFAM" id="SSF69593">
    <property type="entry name" value="Glycerol-3-phosphate (1)-acyltransferase"/>
    <property type="match status" value="1"/>
</dbReference>
<dbReference type="Gene3D" id="1.20.1640.10">
    <property type="entry name" value="Multidrug efflux transporter AcrB transmembrane domain"/>
    <property type="match status" value="2"/>
</dbReference>
<evidence type="ECO:0000256" key="4">
    <source>
        <dbReference type="ARBA" id="ARBA00022989"/>
    </source>
</evidence>
<evidence type="ECO:0000313" key="9">
    <source>
        <dbReference type="Proteomes" id="UP000095713"/>
    </source>
</evidence>
<feature type="domain" description="Phospholipid/glycerol acyltransferase" evidence="7">
    <location>
        <begin position="890"/>
        <end position="999"/>
    </location>
</feature>
<feature type="transmembrane region" description="Helical" evidence="6">
    <location>
        <begin position="295"/>
        <end position="315"/>
    </location>
</feature>
<dbReference type="PANTHER" id="PTHR33406">
    <property type="entry name" value="MEMBRANE PROTEIN MJ1562-RELATED"/>
    <property type="match status" value="1"/>
</dbReference>
<keyword evidence="3 6" id="KW-0812">Transmembrane</keyword>
<feature type="transmembrane region" description="Helical" evidence="6">
    <location>
        <begin position="775"/>
        <end position="795"/>
    </location>
</feature>
<evidence type="ECO:0000259" key="7">
    <source>
        <dbReference type="SMART" id="SM00563"/>
    </source>
</evidence>
<dbReference type="PANTHER" id="PTHR33406:SF13">
    <property type="entry name" value="MEMBRANE PROTEIN YDFJ"/>
    <property type="match status" value="1"/>
</dbReference>
<reference evidence="8 9" key="1">
    <citation type="submission" date="2016-05" db="EMBL/GenBank/DDBJ databases">
        <title>Draft Genome Sequence of Algibacter sp. Strain SK-16 Isolated from the Surface Water of Aburatsubo Inlet.</title>
        <authorList>
            <person name="Wong S.-K."/>
            <person name="Yoshizawa S."/>
            <person name="Nakajima Y."/>
            <person name="Ogura Y."/>
            <person name="Tetsuya H."/>
            <person name="Hamasaki K."/>
        </authorList>
    </citation>
    <scope>NUCLEOTIDE SEQUENCE [LARGE SCALE GENOMIC DNA]</scope>
    <source>
        <strain evidence="8 9">SK-16</strain>
    </source>
</reference>
<dbReference type="InterPro" id="IPR050545">
    <property type="entry name" value="Mycobact_MmpL"/>
</dbReference>
<keyword evidence="5 6" id="KW-0472">Membrane</keyword>
<evidence type="ECO:0000256" key="2">
    <source>
        <dbReference type="ARBA" id="ARBA00022475"/>
    </source>
</evidence>
<organism evidence="8 9">
    <name type="scientific">Flavivirga aquatica</name>
    <dbReference type="NCBI Taxonomy" id="1849968"/>
    <lineage>
        <taxon>Bacteria</taxon>
        <taxon>Pseudomonadati</taxon>
        <taxon>Bacteroidota</taxon>
        <taxon>Flavobacteriia</taxon>
        <taxon>Flavobacteriales</taxon>
        <taxon>Flavobacteriaceae</taxon>
        <taxon>Flavivirga</taxon>
    </lineage>
</organism>
<feature type="transmembrane region" description="Helical" evidence="6">
    <location>
        <begin position="387"/>
        <end position="410"/>
    </location>
</feature>
<feature type="transmembrane region" description="Helical" evidence="6">
    <location>
        <begin position="658"/>
        <end position="677"/>
    </location>
</feature>
<dbReference type="STRING" id="1849968.A8C32_13110"/>
<feature type="transmembrane region" description="Helical" evidence="6">
    <location>
        <begin position="362"/>
        <end position="381"/>
    </location>
</feature>
<dbReference type="SMART" id="SM00563">
    <property type="entry name" value="PlsC"/>
    <property type="match status" value="1"/>
</dbReference>
<gene>
    <name evidence="8" type="ORF">A8C32_13110</name>
</gene>
<keyword evidence="9" id="KW-1185">Reference proteome</keyword>
<evidence type="ECO:0000256" key="5">
    <source>
        <dbReference type="ARBA" id="ARBA00023136"/>
    </source>
</evidence>